<feature type="transmembrane region" description="Helical" evidence="1">
    <location>
        <begin position="311"/>
        <end position="329"/>
    </location>
</feature>
<dbReference type="PANTHER" id="PTHR40940">
    <property type="entry name" value="PROTEIN BATD-RELATED"/>
    <property type="match status" value="1"/>
</dbReference>
<keyword evidence="1" id="KW-1133">Transmembrane helix</keyword>
<keyword evidence="3" id="KW-1185">Reference proteome</keyword>
<dbReference type="RefSeq" id="WP_386808937.1">
    <property type="nucleotide sequence ID" value="NZ_JBHTMV010000003.1"/>
</dbReference>
<protein>
    <submittedName>
        <fullName evidence="2">BatD family protein</fullName>
    </submittedName>
</protein>
<dbReference type="PANTHER" id="PTHR40940:SF1">
    <property type="entry name" value="PROTEIN BATD"/>
    <property type="match status" value="1"/>
</dbReference>
<dbReference type="EMBL" id="JBHTMV010000003">
    <property type="protein sequence ID" value="MFD1293746.1"/>
    <property type="molecule type" value="Genomic_DNA"/>
</dbReference>
<accession>A0ABW3WPY1</accession>
<dbReference type="InterPro" id="IPR025738">
    <property type="entry name" value="BatD"/>
</dbReference>
<name>A0ABW3WPY1_9FLAO</name>
<keyword evidence="1" id="KW-0472">Membrane</keyword>
<reference evidence="3" key="1">
    <citation type="journal article" date="2019" name="Int. J. Syst. Evol. Microbiol.">
        <title>The Global Catalogue of Microorganisms (GCM) 10K type strain sequencing project: providing services to taxonomists for standard genome sequencing and annotation.</title>
        <authorList>
            <consortium name="The Broad Institute Genomics Platform"/>
            <consortium name="The Broad Institute Genome Sequencing Center for Infectious Disease"/>
            <person name="Wu L."/>
            <person name="Ma J."/>
        </authorList>
    </citation>
    <scope>NUCLEOTIDE SEQUENCE [LARGE SCALE GENOMIC DNA]</scope>
    <source>
        <strain evidence="3">CCUG 62221</strain>
    </source>
</reference>
<evidence type="ECO:0000313" key="2">
    <source>
        <dbReference type="EMBL" id="MFD1293746.1"/>
    </source>
</evidence>
<sequence length="447" mass="50771">MVSSKFKYLFVFICFIVSFSINAQRHLIGNVAINKSSVYVGEPVEVSVSIFTSTWFTEGINPGNIKVNDAFTIYFRSLSTSKQINGKTYAGVILYFNVFPYSEKDIEFPALEFTVNTPDDGGFKGVKRTVKTPSRVIKVKPVPPGFNKNEWLVTSNVSVSDIWSSNKKEVKVGDVLERKITRNVSGTVSELIPPINWDSIPAVSLYPTRSVINSNKSKTAISANRTDGIRYLFEKEGTVEIPEMVLSWWNPYAKKVYKRTLKARTIEVLPNPDLGMLTTMKDSLNVSVKIDSNGIEEEESATIFGLSKKQFALLLVGFIILLYVLFRIVKSIYKKLKLRKEVYKVSEAYFFKLFINALKKEDSVEILNALYQWIDKLQLKEPTIQFFVSKYGAEELSEAMTELMNASDSNKSVKLKLKTTPWVIARKKFLRLGKNEKVSVLQDWINP</sequence>
<evidence type="ECO:0000256" key="1">
    <source>
        <dbReference type="SAM" id="Phobius"/>
    </source>
</evidence>
<gene>
    <name evidence="2" type="ORF">ACFQ5N_07865</name>
</gene>
<dbReference type="Proteomes" id="UP001597241">
    <property type="component" value="Unassembled WGS sequence"/>
</dbReference>
<keyword evidence="1" id="KW-0812">Transmembrane</keyword>
<proteinExistence type="predicted"/>
<comment type="caution">
    <text evidence="2">The sequence shown here is derived from an EMBL/GenBank/DDBJ whole genome shotgun (WGS) entry which is preliminary data.</text>
</comment>
<organism evidence="2 3">
    <name type="scientific">Lutibacter holmesii</name>
    <dbReference type="NCBI Taxonomy" id="1137985"/>
    <lineage>
        <taxon>Bacteria</taxon>
        <taxon>Pseudomonadati</taxon>
        <taxon>Bacteroidota</taxon>
        <taxon>Flavobacteriia</taxon>
        <taxon>Flavobacteriales</taxon>
        <taxon>Flavobacteriaceae</taxon>
        <taxon>Lutibacter</taxon>
    </lineage>
</organism>
<evidence type="ECO:0000313" key="3">
    <source>
        <dbReference type="Proteomes" id="UP001597241"/>
    </source>
</evidence>